<keyword evidence="1" id="KW-0001">2Fe-2S</keyword>
<evidence type="ECO:0000256" key="2">
    <source>
        <dbReference type="ARBA" id="ARBA00022723"/>
    </source>
</evidence>
<accession>Q9YBN8</accession>
<evidence type="ECO:0000256" key="1">
    <source>
        <dbReference type="ARBA" id="ARBA00022714"/>
    </source>
</evidence>
<dbReference type="RefSeq" id="WP_010866449.1">
    <property type="nucleotide sequence ID" value="NC_000854.2"/>
</dbReference>
<protein>
    <recommendedName>
        <fullName evidence="5">Iron-binding zinc finger CDGSH type domain-containing protein</fullName>
    </recommendedName>
</protein>
<keyword evidence="2" id="KW-0479">Metal-binding</keyword>
<evidence type="ECO:0000256" key="3">
    <source>
        <dbReference type="ARBA" id="ARBA00023004"/>
    </source>
</evidence>
<dbReference type="GO" id="GO:0046872">
    <property type="term" value="F:metal ion binding"/>
    <property type="evidence" value="ECO:0007669"/>
    <property type="project" value="UniProtKB-KW"/>
</dbReference>
<dbReference type="STRING" id="272557.APE_1559a"/>
<dbReference type="Gene3D" id="3.40.5.90">
    <property type="entry name" value="CDGSH iron-sulfur domain, mitoNEET-type"/>
    <property type="match status" value="1"/>
</dbReference>
<evidence type="ECO:0000259" key="5">
    <source>
        <dbReference type="SMART" id="SM00704"/>
    </source>
</evidence>
<keyword evidence="4" id="KW-0411">Iron-sulfur</keyword>
<dbReference type="PATRIC" id="fig|272557.25.peg.1052"/>
<dbReference type="KEGG" id="ape:APE_1559a"/>
<dbReference type="InterPro" id="IPR042216">
    <property type="entry name" value="MitoNEET_CISD"/>
</dbReference>
<dbReference type="GeneID" id="1446096"/>
<evidence type="ECO:0000256" key="4">
    <source>
        <dbReference type="ARBA" id="ARBA00023014"/>
    </source>
</evidence>
<dbReference type="eggNOG" id="arCOG01667">
    <property type="taxonomic scope" value="Archaea"/>
</dbReference>
<dbReference type="SMART" id="SM00704">
    <property type="entry name" value="ZnF_CDGSH"/>
    <property type="match status" value="1"/>
</dbReference>
<dbReference type="InterPro" id="IPR018967">
    <property type="entry name" value="FeS-contain_CDGSH-typ"/>
</dbReference>
<dbReference type="PIR" id="C72534">
    <property type="entry name" value="C72534"/>
</dbReference>
<feature type="domain" description="Iron-binding zinc finger CDGSH type" evidence="5">
    <location>
        <begin position="11"/>
        <end position="48"/>
    </location>
</feature>
<dbReference type="GO" id="GO:0005737">
    <property type="term" value="C:cytoplasm"/>
    <property type="evidence" value="ECO:0007669"/>
    <property type="project" value="UniProtKB-ARBA"/>
</dbReference>
<keyword evidence="7" id="KW-1185">Reference proteome</keyword>
<dbReference type="GO" id="GO:0051537">
    <property type="term" value="F:2 iron, 2 sulfur cluster binding"/>
    <property type="evidence" value="ECO:0007669"/>
    <property type="project" value="UniProtKB-KW"/>
</dbReference>
<gene>
    <name evidence="6" type="ordered locus">APE_1559a</name>
</gene>
<evidence type="ECO:0000313" key="6">
    <source>
        <dbReference type="EMBL" id="BAA80560.1"/>
    </source>
</evidence>
<keyword evidence="3" id="KW-0408">Iron</keyword>
<evidence type="ECO:0000313" key="7">
    <source>
        <dbReference type="Proteomes" id="UP000002518"/>
    </source>
</evidence>
<reference evidence="6 7" key="1">
    <citation type="journal article" date="1999" name="DNA Res.">
        <title>Complete genome sequence of an aerobic hyper-thermophilic crenarchaeon, Aeropyrum pernix K1.</title>
        <authorList>
            <person name="Kawarabayasi Y."/>
            <person name="Hino Y."/>
            <person name="Horikawa H."/>
            <person name="Yamazaki S."/>
            <person name="Haikawa Y."/>
            <person name="Jin-no K."/>
            <person name="Takahashi M."/>
            <person name="Sekine M."/>
            <person name="Baba S."/>
            <person name="Ankai A."/>
            <person name="Kosugi H."/>
            <person name="Hosoyama A."/>
            <person name="Fukui S."/>
            <person name="Nagai Y."/>
            <person name="Nishijima K."/>
            <person name="Nakazawa H."/>
            <person name="Takamiya M."/>
            <person name="Masuda S."/>
            <person name="Funahashi T."/>
            <person name="Tanaka T."/>
            <person name="Kudoh Y."/>
            <person name="Yamazaki J."/>
            <person name="Kushida N."/>
            <person name="Oguchi A."/>
            <person name="Aoki K."/>
            <person name="Kubota K."/>
            <person name="Nakamura Y."/>
            <person name="Nomura N."/>
            <person name="Sako Y."/>
            <person name="Kikuchi H."/>
        </authorList>
    </citation>
    <scope>NUCLEOTIDE SEQUENCE [LARGE SCALE GENOMIC DNA]</scope>
    <source>
        <strain evidence="7">ATCC 700893 / DSM 11879 / JCM 9820 / NBRC 100138 / K1</strain>
    </source>
</reference>
<dbReference type="AlphaFoldDB" id="Q9YBN8"/>
<dbReference type="EMBL" id="BA000002">
    <property type="protein sequence ID" value="BAA80560.1"/>
    <property type="molecule type" value="Genomic_DNA"/>
</dbReference>
<dbReference type="Pfam" id="PF09360">
    <property type="entry name" value="zf-CDGSH"/>
    <property type="match status" value="1"/>
</dbReference>
<organism evidence="6 7">
    <name type="scientific">Aeropyrum pernix (strain ATCC 700893 / DSM 11879 / JCM 9820 / NBRC 100138 / K1)</name>
    <dbReference type="NCBI Taxonomy" id="272557"/>
    <lineage>
        <taxon>Archaea</taxon>
        <taxon>Thermoproteota</taxon>
        <taxon>Thermoprotei</taxon>
        <taxon>Desulfurococcales</taxon>
        <taxon>Desulfurococcaceae</taxon>
        <taxon>Aeropyrum</taxon>
    </lineage>
</organism>
<name>Q9YBN8_AERPE</name>
<proteinExistence type="predicted"/>
<sequence length="59" mass="6540">MARVRIVAKKNGPYLLEVDGKVQTALCRCGHSNNKPYCDGTHARVGFQADEKVAFEAEF</sequence>
<dbReference type="Proteomes" id="UP000002518">
    <property type="component" value="Chromosome"/>
</dbReference>
<dbReference type="EnsemblBacteria" id="BAA80560">
    <property type="protein sequence ID" value="BAA80560"/>
    <property type="gene ID" value="APE_1559a"/>
</dbReference>